<keyword evidence="2" id="KW-1133">Transmembrane helix</keyword>
<feature type="transmembrane region" description="Helical" evidence="2">
    <location>
        <begin position="306"/>
        <end position="325"/>
    </location>
</feature>
<dbReference type="PANTHER" id="PTHR43081:SF1">
    <property type="entry name" value="ADENYLATE CYCLASE, TERMINAL-DIFFERENTIATION SPECIFIC"/>
    <property type="match status" value="1"/>
</dbReference>
<dbReference type="InterPro" id="IPR001054">
    <property type="entry name" value="A/G_cyclase"/>
</dbReference>
<dbReference type="Pfam" id="PF00211">
    <property type="entry name" value="Guanylate_cyc"/>
    <property type="match status" value="1"/>
</dbReference>
<dbReference type="SUPFAM" id="SSF55073">
    <property type="entry name" value="Nucleotide cyclase"/>
    <property type="match status" value="1"/>
</dbReference>
<name>A0A0F5YIW7_9CYAN</name>
<keyword evidence="2" id="KW-0812">Transmembrane</keyword>
<organism evidence="4 5">
    <name type="scientific">Limnoraphis robusta CS-951</name>
    <dbReference type="NCBI Taxonomy" id="1637645"/>
    <lineage>
        <taxon>Bacteria</taxon>
        <taxon>Bacillati</taxon>
        <taxon>Cyanobacteriota</taxon>
        <taxon>Cyanophyceae</taxon>
        <taxon>Oscillatoriophycideae</taxon>
        <taxon>Oscillatoriales</taxon>
        <taxon>Sirenicapillariaceae</taxon>
        <taxon>Limnoraphis</taxon>
    </lineage>
</organism>
<dbReference type="PANTHER" id="PTHR43081">
    <property type="entry name" value="ADENYLATE CYCLASE, TERMINAL-DIFFERENTIATION SPECIFIC-RELATED"/>
    <property type="match status" value="1"/>
</dbReference>
<dbReference type="InterPro" id="IPR029787">
    <property type="entry name" value="Nucleotide_cyclase"/>
</dbReference>
<evidence type="ECO:0000313" key="4">
    <source>
        <dbReference type="EMBL" id="KKD38836.1"/>
    </source>
</evidence>
<comment type="caution">
    <text evidence="4">The sequence shown here is derived from an EMBL/GenBank/DDBJ whole genome shotgun (WGS) entry which is preliminary data.</text>
</comment>
<evidence type="ECO:0000256" key="2">
    <source>
        <dbReference type="SAM" id="Phobius"/>
    </source>
</evidence>
<dbReference type="Pfam" id="PF05226">
    <property type="entry name" value="CHASE2"/>
    <property type="match status" value="1"/>
</dbReference>
<dbReference type="InterPro" id="IPR007890">
    <property type="entry name" value="CHASE2"/>
</dbReference>
<dbReference type="EMBL" id="LATL02000123">
    <property type="protein sequence ID" value="KKD38836.1"/>
    <property type="molecule type" value="Genomic_DNA"/>
</dbReference>
<dbReference type="GO" id="GO:0004016">
    <property type="term" value="F:adenylate cyclase activity"/>
    <property type="evidence" value="ECO:0007669"/>
    <property type="project" value="UniProtKB-ARBA"/>
</dbReference>
<dbReference type="PROSITE" id="PS50125">
    <property type="entry name" value="GUANYLATE_CYCLASE_2"/>
    <property type="match status" value="1"/>
</dbReference>
<dbReference type="SMART" id="SM00044">
    <property type="entry name" value="CYCc"/>
    <property type="match status" value="1"/>
</dbReference>
<dbReference type="AlphaFoldDB" id="A0A0F5YIW7"/>
<dbReference type="SMART" id="SM01080">
    <property type="entry name" value="CHASE2"/>
    <property type="match status" value="1"/>
</dbReference>
<sequence>MVATATLVLTLMLLGIVKLGGLQPLELVAYDQMMRLRSSLPPDTHILVVAITEEDIQIYNRLPLSDELIAQVLKTLLSYEPRVIGLDLYRDIPYEPGHQQLVDQLRSPKIIAIKNLGYADIKGTPAPPTIPPSRVGFNDLIFDPDNVIRRNLMFADAPEGTLFSFSLQLALNFLIVQGIQPQNDPLYPEQIHWGEALFLPLQSNSGGYQTIDDKGYQILLNYRSAKEVARTVSISEVLNDLIEPNWVKDKIVLIGTTAPSAKDLFLTPYSPAKKSSPKTPGVIIHAQMVSQILDAVQGVRPLFQFWPIWIETAWVLGWAILGSTLAWLSRHILILVLGTPLLLGILFSLSFWLFLNAYWVPVVSPCLAFFLTSGTLISYRAFQAQRQQQVMMRLLGQNASPEIAEALWKSRDRLLADGKLPGQKLTATILFTDIRNFSTISEQMPPENLLEWLNEYLAMLTQTIHNHHGIINKFTGDGIMAAFGVPMVRTNEHQIARDAFAAVSCALEMGERLQQLNLEWHPRGLPVIQMRVGIFTGPLVAGSLGGRDRLEYGLLGDSVNIASRLESCQKERQSSVCRILIAYQTLQYIEDKFEVEAWGLMPLKGKQQMVDVYRVIRKY</sequence>
<accession>A0A0F5YIW7</accession>
<dbReference type="GO" id="GO:0009190">
    <property type="term" value="P:cyclic nucleotide biosynthetic process"/>
    <property type="evidence" value="ECO:0007669"/>
    <property type="project" value="InterPro"/>
</dbReference>
<dbReference type="GO" id="GO:0035556">
    <property type="term" value="P:intracellular signal transduction"/>
    <property type="evidence" value="ECO:0007669"/>
    <property type="project" value="InterPro"/>
</dbReference>
<evidence type="ECO:0000259" key="3">
    <source>
        <dbReference type="PROSITE" id="PS50125"/>
    </source>
</evidence>
<keyword evidence="2" id="KW-0472">Membrane</keyword>
<feature type="transmembrane region" description="Helical" evidence="2">
    <location>
        <begin position="332"/>
        <end position="352"/>
    </location>
</feature>
<dbReference type="Proteomes" id="UP000033607">
    <property type="component" value="Unassembled WGS sequence"/>
</dbReference>
<evidence type="ECO:0000313" key="5">
    <source>
        <dbReference type="Proteomes" id="UP000033607"/>
    </source>
</evidence>
<proteinExistence type="inferred from homology"/>
<feature type="domain" description="Guanylate cyclase" evidence="3">
    <location>
        <begin position="428"/>
        <end position="566"/>
    </location>
</feature>
<gene>
    <name evidence="4" type="ORF">WN50_06775</name>
</gene>
<dbReference type="Gene3D" id="3.30.70.1230">
    <property type="entry name" value="Nucleotide cyclase"/>
    <property type="match status" value="1"/>
</dbReference>
<feature type="transmembrane region" description="Helical" evidence="2">
    <location>
        <begin position="358"/>
        <end position="382"/>
    </location>
</feature>
<protein>
    <submittedName>
        <fullName evidence="4">Adenylate cyclase</fullName>
    </submittedName>
</protein>
<evidence type="ECO:0000256" key="1">
    <source>
        <dbReference type="ARBA" id="ARBA00005381"/>
    </source>
</evidence>
<dbReference type="PATRIC" id="fig|1637645.4.peg.2505"/>
<comment type="similarity">
    <text evidence="1">Belongs to the adenylyl cyclase class-3 family.</text>
</comment>
<dbReference type="CDD" id="cd07302">
    <property type="entry name" value="CHD"/>
    <property type="match status" value="1"/>
</dbReference>
<reference evidence="4 5" key="1">
    <citation type="submission" date="2015-06" db="EMBL/GenBank/DDBJ databases">
        <title>Draft genome assembly of filamentous brackish cyanobacterium Limnoraphis robusta strain CS-951.</title>
        <authorList>
            <person name="Willis A."/>
            <person name="Parks M."/>
            <person name="Burford M.A."/>
        </authorList>
    </citation>
    <scope>NUCLEOTIDE SEQUENCE [LARGE SCALE GENOMIC DNA]</scope>
    <source>
        <strain evidence="4 5">CS-951</strain>
    </source>
</reference>
<dbReference type="InterPro" id="IPR050697">
    <property type="entry name" value="Adenylyl/Guanylyl_Cyclase_3/4"/>
</dbReference>